<dbReference type="OrthoDB" id="8183540at2759"/>
<dbReference type="GO" id="GO:0055037">
    <property type="term" value="C:recycling endosome"/>
    <property type="evidence" value="ECO:0007669"/>
    <property type="project" value="TreeGrafter"/>
</dbReference>
<dbReference type="AlphaFoldDB" id="A0A0T6B7B3"/>
<dbReference type="PANTHER" id="PTHR11485:SF29">
    <property type="entry name" value="TRANSFERRIN 2"/>
    <property type="match status" value="1"/>
</dbReference>
<dbReference type="GO" id="GO:0005886">
    <property type="term" value="C:plasma membrane"/>
    <property type="evidence" value="ECO:0007669"/>
    <property type="project" value="TreeGrafter"/>
</dbReference>
<sequence length="546" mass="61257">KCCHPGINADNTSPFILEEFEMQTLSQNNLEICSGEESKTLSEYYISALNDFFGPSCRPGKWSNVNSTIDLEFKNKYPKLLQLCQEANQKNSFLQSLNCLLSNNGDVALTSLSAIQQYNLTAPGALTNYSYLCKNGSRVNATVGNCTWTRQPWPLLIGNRDLTPNLPVDLRNWFLFQPLSENDGLQLSEKYVQSLKELIFPDHLGNSININFDTPNLEPYISEFRDRPTTENSRLCKFSVGLCVTSEEEERKCKWLQQAALNYGVQPVIDCVTKSSTLECLKAIQNTVADITVVNSNMTYIVDRHNLSIVAFGEEESRYMVRTALIVNTTTINSLEDLRGKSGFFSEYGDIAWLAFADLLRQKVMTDPEYYGLELSNFLGNSCMPGVQDTNREPYPIGVSFERMCAFCGSDPRTPSGIENCNTDSSNVCYGSEGALKCLGLAGDFAVIVLKDKLTLPSNMSVMCRNGTIANNSLNIDNNCALSVTINDQIVARKNDKKNRDIEMMLQELDERFAAQTHTSFKIFDNFGRIKDLIFKVSITLNNFKR</sequence>
<accession>A0A0T6B7B3</accession>
<feature type="non-terminal residue" evidence="2">
    <location>
        <position position="1"/>
    </location>
</feature>
<dbReference type="Proteomes" id="UP000051574">
    <property type="component" value="Unassembled WGS sequence"/>
</dbReference>
<name>A0A0T6B7B3_9SCAR</name>
<dbReference type="Pfam" id="PF00405">
    <property type="entry name" value="Transferrin"/>
    <property type="match status" value="2"/>
</dbReference>
<evidence type="ECO:0000313" key="3">
    <source>
        <dbReference type="Proteomes" id="UP000051574"/>
    </source>
</evidence>
<comment type="caution">
    <text evidence="2">The sequence shown here is derived from an EMBL/GenBank/DDBJ whole genome shotgun (WGS) entry which is preliminary data.</text>
</comment>
<dbReference type="SUPFAM" id="SSF53850">
    <property type="entry name" value="Periplasmic binding protein-like II"/>
    <property type="match status" value="2"/>
</dbReference>
<dbReference type="GO" id="GO:0005769">
    <property type="term" value="C:early endosome"/>
    <property type="evidence" value="ECO:0007669"/>
    <property type="project" value="TreeGrafter"/>
</dbReference>
<evidence type="ECO:0000259" key="1">
    <source>
        <dbReference type="PROSITE" id="PS51408"/>
    </source>
</evidence>
<dbReference type="PROSITE" id="PS51408">
    <property type="entry name" value="TRANSFERRIN_LIKE_4"/>
    <property type="match status" value="2"/>
</dbReference>
<gene>
    <name evidence="2" type="ORF">AMK59_4563</name>
</gene>
<proteinExistence type="predicted"/>
<dbReference type="SMART" id="SM00094">
    <property type="entry name" value="TR_FER"/>
    <property type="match status" value="1"/>
</dbReference>
<feature type="domain" description="Transferrin-like" evidence="1">
    <location>
        <begin position="240"/>
        <end position="546"/>
    </location>
</feature>
<dbReference type="PRINTS" id="PR00422">
    <property type="entry name" value="TRANSFERRIN"/>
</dbReference>
<dbReference type="EMBL" id="LJIG01009362">
    <property type="protein sequence ID" value="KRT83232.1"/>
    <property type="molecule type" value="Genomic_DNA"/>
</dbReference>
<dbReference type="GO" id="GO:0005615">
    <property type="term" value="C:extracellular space"/>
    <property type="evidence" value="ECO:0007669"/>
    <property type="project" value="TreeGrafter"/>
</dbReference>
<dbReference type="GO" id="GO:0006826">
    <property type="term" value="P:iron ion transport"/>
    <property type="evidence" value="ECO:0007669"/>
    <property type="project" value="TreeGrafter"/>
</dbReference>
<evidence type="ECO:0000313" key="2">
    <source>
        <dbReference type="EMBL" id="KRT83232.1"/>
    </source>
</evidence>
<dbReference type="InterPro" id="IPR001156">
    <property type="entry name" value="Transferrin-like_dom"/>
</dbReference>
<protein>
    <recommendedName>
        <fullName evidence="1">Transferrin-like domain-containing protein</fullName>
    </recommendedName>
</protein>
<keyword evidence="3" id="KW-1185">Reference proteome</keyword>
<dbReference type="PANTHER" id="PTHR11485">
    <property type="entry name" value="TRANSFERRIN"/>
    <property type="match status" value="1"/>
</dbReference>
<reference evidence="2 3" key="1">
    <citation type="submission" date="2015-09" db="EMBL/GenBank/DDBJ databases">
        <title>Draft genome of the scarab beetle Oryctes borbonicus.</title>
        <authorList>
            <person name="Meyer J.M."/>
            <person name="Markov G.V."/>
            <person name="Baskaran P."/>
            <person name="Herrmann M."/>
            <person name="Sommer R.J."/>
            <person name="Roedelsperger C."/>
        </authorList>
    </citation>
    <scope>NUCLEOTIDE SEQUENCE [LARGE SCALE GENOMIC DNA]</scope>
    <source>
        <strain evidence="2">OB123</strain>
        <tissue evidence="2">Whole animal</tissue>
    </source>
</reference>
<organism evidence="2 3">
    <name type="scientific">Oryctes borbonicus</name>
    <dbReference type="NCBI Taxonomy" id="1629725"/>
    <lineage>
        <taxon>Eukaryota</taxon>
        <taxon>Metazoa</taxon>
        <taxon>Ecdysozoa</taxon>
        <taxon>Arthropoda</taxon>
        <taxon>Hexapoda</taxon>
        <taxon>Insecta</taxon>
        <taxon>Pterygota</taxon>
        <taxon>Neoptera</taxon>
        <taxon>Endopterygota</taxon>
        <taxon>Coleoptera</taxon>
        <taxon>Polyphaga</taxon>
        <taxon>Scarabaeiformia</taxon>
        <taxon>Scarabaeidae</taxon>
        <taxon>Dynastinae</taxon>
        <taxon>Oryctes</taxon>
    </lineage>
</organism>
<feature type="domain" description="Transferrin-like" evidence="1">
    <location>
        <begin position="1"/>
        <end position="236"/>
    </location>
</feature>
<dbReference type="Gene3D" id="3.40.190.10">
    <property type="entry name" value="Periplasmic binding protein-like II"/>
    <property type="match status" value="3"/>
</dbReference>